<protein>
    <submittedName>
        <fullName evidence="2">Putative secreted protein</fullName>
    </submittedName>
</protein>
<dbReference type="AlphaFoldDB" id="A0A131XSK3"/>
<feature type="signal peptide" evidence="1">
    <location>
        <begin position="1"/>
        <end position="35"/>
    </location>
</feature>
<reference evidence="2" key="1">
    <citation type="submission" date="2016-02" db="EMBL/GenBank/DDBJ databases">
        <title>RNAseq analyses of the midgut from blood- or serum-fed Ixodes ricinus ticks.</title>
        <authorList>
            <person name="Perner J."/>
            <person name="Provaznik J."/>
            <person name="Schrenkova J."/>
            <person name="Urbanova V."/>
            <person name="Ribeiro J.M."/>
            <person name="Kopacek P."/>
        </authorList>
    </citation>
    <scope>NUCLEOTIDE SEQUENCE</scope>
    <source>
        <tissue evidence="2">Gut</tissue>
    </source>
</reference>
<evidence type="ECO:0000313" key="2">
    <source>
        <dbReference type="EMBL" id="JAP69050.1"/>
    </source>
</evidence>
<keyword evidence="1" id="KW-0732">Signal</keyword>
<accession>A0A131XSK3</accession>
<dbReference type="EMBL" id="GEFM01006746">
    <property type="protein sequence ID" value="JAP69050.1"/>
    <property type="molecule type" value="mRNA"/>
</dbReference>
<feature type="non-terminal residue" evidence="2">
    <location>
        <position position="1"/>
    </location>
</feature>
<evidence type="ECO:0000256" key="1">
    <source>
        <dbReference type="SAM" id="SignalP"/>
    </source>
</evidence>
<feature type="chain" id="PRO_5007284050" evidence="1">
    <location>
        <begin position="36"/>
        <end position="103"/>
    </location>
</feature>
<name>A0A131XSK3_IXORI</name>
<sequence>LLWFDYCRHCSDWTRATTRMLVELLIITSLNRVLGQCSGPIYESHSNIVTRGTVTPQLRHQVLRRRGRKKTLAFVLEITLQESFLVSSVACEHMGPTSASKLV</sequence>
<organism evidence="2">
    <name type="scientific">Ixodes ricinus</name>
    <name type="common">Common tick</name>
    <name type="synonym">Acarus ricinus</name>
    <dbReference type="NCBI Taxonomy" id="34613"/>
    <lineage>
        <taxon>Eukaryota</taxon>
        <taxon>Metazoa</taxon>
        <taxon>Ecdysozoa</taxon>
        <taxon>Arthropoda</taxon>
        <taxon>Chelicerata</taxon>
        <taxon>Arachnida</taxon>
        <taxon>Acari</taxon>
        <taxon>Parasitiformes</taxon>
        <taxon>Ixodida</taxon>
        <taxon>Ixodoidea</taxon>
        <taxon>Ixodidae</taxon>
        <taxon>Ixodinae</taxon>
        <taxon>Ixodes</taxon>
    </lineage>
</organism>
<proteinExistence type="evidence at transcript level"/>